<dbReference type="EMBL" id="KE125746">
    <property type="protein sequence ID" value="EPB67208.1"/>
    <property type="molecule type" value="Genomic_DNA"/>
</dbReference>
<keyword evidence="1" id="KW-0732">Signal</keyword>
<organism evidence="2 3">
    <name type="scientific">Ancylostoma ceylanicum</name>
    <dbReference type="NCBI Taxonomy" id="53326"/>
    <lineage>
        <taxon>Eukaryota</taxon>
        <taxon>Metazoa</taxon>
        <taxon>Ecdysozoa</taxon>
        <taxon>Nematoda</taxon>
        <taxon>Chromadorea</taxon>
        <taxon>Rhabditida</taxon>
        <taxon>Rhabditina</taxon>
        <taxon>Rhabditomorpha</taxon>
        <taxon>Strongyloidea</taxon>
        <taxon>Ancylostomatidae</taxon>
        <taxon>Ancylostomatinae</taxon>
        <taxon>Ancylostoma</taxon>
    </lineage>
</organism>
<proteinExistence type="predicted"/>
<accession>A0A0D6L863</accession>
<evidence type="ECO:0000313" key="2">
    <source>
        <dbReference type="EMBL" id="EPB67208.1"/>
    </source>
</evidence>
<feature type="signal peptide" evidence="1">
    <location>
        <begin position="1"/>
        <end position="19"/>
    </location>
</feature>
<name>A0A0D6L863_9BILA</name>
<evidence type="ECO:0000256" key="1">
    <source>
        <dbReference type="SAM" id="SignalP"/>
    </source>
</evidence>
<gene>
    <name evidence="2" type="ORF">ANCCEY_13701</name>
</gene>
<dbReference type="Proteomes" id="UP000054495">
    <property type="component" value="Unassembled WGS sequence"/>
</dbReference>
<sequence>MKLLNVILMLIFAIVGISAMGPVRARRSYSEAQGERNGLYNIEYDGVPDALPPRRVRFYRTGGTILLG</sequence>
<evidence type="ECO:0000313" key="3">
    <source>
        <dbReference type="Proteomes" id="UP000054495"/>
    </source>
</evidence>
<dbReference type="AlphaFoldDB" id="A0A0D6L863"/>
<keyword evidence="3" id="KW-1185">Reference proteome</keyword>
<protein>
    <submittedName>
        <fullName evidence="2">Uncharacterized protein</fullName>
    </submittedName>
</protein>
<feature type="chain" id="PRO_5002306874" evidence="1">
    <location>
        <begin position="20"/>
        <end position="68"/>
    </location>
</feature>
<reference evidence="2 3" key="1">
    <citation type="submission" date="2013-05" db="EMBL/GenBank/DDBJ databases">
        <title>Draft genome of the parasitic nematode Anyclostoma ceylanicum.</title>
        <authorList>
            <person name="Mitreva M."/>
        </authorList>
    </citation>
    <scope>NUCLEOTIDE SEQUENCE [LARGE SCALE GENOMIC DNA]</scope>
</reference>